<gene>
    <name evidence="2" type="ORF">Pcinc_028038</name>
</gene>
<reference evidence="2" key="1">
    <citation type="submission" date="2023-10" db="EMBL/GenBank/DDBJ databases">
        <title>Genome assemblies of two species of porcelain crab, Petrolisthes cinctipes and Petrolisthes manimaculis (Anomura: Porcellanidae).</title>
        <authorList>
            <person name="Angst P."/>
        </authorList>
    </citation>
    <scope>NUCLEOTIDE SEQUENCE</scope>
    <source>
        <strain evidence="2">PB745_01</strain>
        <tissue evidence="2">Gill</tissue>
    </source>
</reference>
<dbReference type="AlphaFoldDB" id="A0AAE1F3P7"/>
<proteinExistence type="predicted"/>
<evidence type="ECO:0000313" key="3">
    <source>
        <dbReference type="Proteomes" id="UP001286313"/>
    </source>
</evidence>
<accession>A0AAE1F3P7</accession>
<comment type="caution">
    <text evidence="2">The sequence shown here is derived from an EMBL/GenBank/DDBJ whole genome shotgun (WGS) entry which is preliminary data.</text>
</comment>
<evidence type="ECO:0000256" key="1">
    <source>
        <dbReference type="SAM" id="MobiDB-lite"/>
    </source>
</evidence>
<evidence type="ECO:0000313" key="2">
    <source>
        <dbReference type="EMBL" id="KAK3866431.1"/>
    </source>
</evidence>
<sequence>MRSNFSRILSKADEYTGHPYSSRDKLRTPWRCNRVQRSLILSHETKSAVGTSIVEHTIAIAMRNAIPSKSKVNPKNRLMARSEEGNHKGKVAGKWEASDG</sequence>
<feature type="region of interest" description="Disordered" evidence="1">
    <location>
        <begin position="79"/>
        <end position="100"/>
    </location>
</feature>
<organism evidence="2 3">
    <name type="scientific">Petrolisthes cinctipes</name>
    <name type="common">Flat porcelain crab</name>
    <dbReference type="NCBI Taxonomy" id="88211"/>
    <lineage>
        <taxon>Eukaryota</taxon>
        <taxon>Metazoa</taxon>
        <taxon>Ecdysozoa</taxon>
        <taxon>Arthropoda</taxon>
        <taxon>Crustacea</taxon>
        <taxon>Multicrustacea</taxon>
        <taxon>Malacostraca</taxon>
        <taxon>Eumalacostraca</taxon>
        <taxon>Eucarida</taxon>
        <taxon>Decapoda</taxon>
        <taxon>Pleocyemata</taxon>
        <taxon>Anomura</taxon>
        <taxon>Galatheoidea</taxon>
        <taxon>Porcellanidae</taxon>
        <taxon>Petrolisthes</taxon>
    </lineage>
</organism>
<name>A0AAE1F3P7_PETCI</name>
<dbReference type="EMBL" id="JAWQEG010003399">
    <property type="protein sequence ID" value="KAK3866431.1"/>
    <property type="molecule type" value="Genomic_DNA"/>
</dbReference>
<dbReference type="Proteomes" id="UP001286313">
    <property type="component" value="Unassembled WGS sequence"/>
</dbReference>
<protein>
    <submittedName>
        <fullName evidence="2">Uncharacterized protein</fullName>
    </submittedName>
</protein>
<keyword evidence="3" id="KW-1185">Reference proteome</keyword>